<dbReference type="Gene3D" id="1.40.20.10">
    <property type="entry name" value="CHAD domain"/>
    <property type="match status" value="1"/>
</dbReference>
<gene>
    <name evidence="3" type="ORF">SAMN04488094_102401</name>
</gene>
<dbReference type="InterPro" id="IPR007899">
    <property type="entry name" value="CHAD_dom"/>
</dbReference>
<dbReference type="Proteomes" id="UP000198728">
    <property type="component" value="Unassembled WGS sequence"/>
</dbReference>
<reference evidence="3 4" key="1">
    <citation type="submission" date="2016-10" db="EMBL/GenBank/DDBJ databases">
        <authorList>
            <person name="de Groot N.N."/>
        </authorList>
    </citation>
    <scope>NUCLEOTIDE SEQUENCE [LARGE SCALE GENOMIC DNA]</scope>
    <source>
        <strain evidence="3 4">DSM 19548</strain>
    </source>
</reference>
<dbReference type="Gene3D" id="2.40.320.10">
    <property type="entry name" value="Hypothetical Protein Pfu-838710-001"/>
    <property type="match status" value="1"/>
</dbReference>
<protein>
    <submittedName>
        <fullName evidence="3">Inorganic triphosphatase YgiF, contains CYTH and CHAD domains</fullName>
    </submittedName>
</protein>
<dbReference type="SUPFAM" id="SSF55154">
    <property type="entry name" value="CYTH-like phosphatases"/>
    <property type="match status" value="1"/>
</dbReference>
<dbReference type="SMART" id="SM00880">
    <property type="entry name" value="CHAD"/>
    <property type="match status" value="1"/>
</dbReference>
<dbReference type="InterPro" id="IPR023577">
    <property type="entry name" value="CYTH_domain"/>
</dbReference>
<dbReference type="PROSITE" id="PS51708">
    <property type="entry name" value="CHAD"/>
    <property type="match status" value="1"/>
</dbReference>
<dbReference type="SMART" id="SM01118">
    <property type="entry name" value="CYTH"/>
    <property type="match status" value="1"/>
</dbReference>
<dbReference type="PANTHER" id="PTHR39569:SF1">
    <property type="entry name" value="INORGANIC TRIPHOSPHATASE"/>
    <property type="match status" value="1"/>
</dbReference>
<dbReference type="InterPro" id="IPR039013">
    <property type="entry name" value="YgiF"/>
</dbReference>
<dbReference type="InterPro" id="IPR033469">
    <property type="entry name" value="CYTH-like_dom_sf"/>
</dbReference>
<dbReference type="AlphaFoldDB" id="A0A1I1G443"/>
<evidence type="ECO:0000259" key="2">
    <source>
        <dbReference type="PROSITE" id="PS51708"/>
    </source>
</evidence>
<dbReference type="InterPro" id="IPR038186">
    <property type="entry name" value="CHAD_dom_sf"/>
</dbReference>
<dbReference type="EMBL" id="FOLG01000002">
    <property type="protein sequence ID" value="SFC06072.1"/>
    <property type="molecule type" value="Genomic_DNA"/>
</dbReference>
<dbReference type="OrthoDB" id="9777271at2"/>
<dbReference type="PROSITE" id="PS51707">
    <property type="entry name" value="CYTH"/>
    <property type="match status" value="1"/>
</dbReference>
<keyword evidence="4" id="KW-1185">Reference proteome</keyword>
<dbReference type="GO" id="GO:0046872">
    <property type="term" value="F:metal ion binding"/>
    <property type="evidence" value="ECO:0007669"/>
    <property type="project" value="TreeGrafter"/>
</dbReference>
<dbReference type="STRING" id="441112.SAMN04488094_102401"/>
<dbReference type="CDD" id="cd07756">
    <property type="entry name" value="CYTH-like_Pase_CHAD"/>
    <property type="match status" value="1"/>
</dbReference>
<dbReference type="Pfam" id="PF01928">
    <property type="entry name" value="CYTH"/>
    <property type="match status" value="1"/>
</dbReference>
<evidence type="ECO:0000313" key="3">
    <source>
        <dbReference type="EMBL" id="SFC06072.1"/>
    </source>
</evidence>
<name>A0A1I1G443_9RHOB</name>
<feature type="domain" description="CHAD" evidence="2">
    <location>
        <begin position="223"/>
        <end position="510"/>
    </location>
</feature>
<evidence type="ECO:0000313" key="4">
    <source>
        <dbReference type="Proteomes" id="UP000198728"/>
    </source>
</evidence>
<proteinExistence type="predicted"/>
<accession>A0A1I1G443</accession>
<feature type="domain" description="CYTH" evidence="1">
    <location>
        <begin position="1"/>
        <end position="204"/>
    </location>
</feature>
<dbReference type="Pfam" id="PF05235">
    <property type="entry name" value="CHAD"/>
    <property type="match status" value="1"/>
</dbReference>
<sequence>MTEIELKFLLDEERAKSLRRNLKALPLNETGVSSRTLRGIYYDTPDHALKQAGIALRVRREGRRWVQTVKAGGTITGGLMRTREVECAAPGGRLDLSLIPDAALQAEIGAVVDGAELGVVCETQMKRRASTLTLESGARVELAIDVGEILAGEVAAPFQEAELELKAGEIDALYDLTAKLFPEGGLHLSTLPKSARGYMLAETGKAQAEIAPRTARKVRLDPAMTSEIAARDVLRECFEQISANVDAVLDSTAAEGPHQLRVGLRRLRSAFGVFKPIVGHSELVRLSDEAKAIGAEVGALRDLDVVIEDLIDPAEEEHPSEPGFRALRAAIDSRRSGVRGDLRATLGGARVQAFQIDLARFIETRGWLAAEDFDQTARLAMPVRAHADRALAKRWKSVRRHARGIDHLTIDGRHELRKELKKLRYTIEFLGPLYPEKKVALFVKRLKMLQTVFGDLNDLAMAEHMLCQPDSPAARNPAAQRAVGWLLGSRAVRSEAAWSHAKELWRGLKRTGPFWG</sequence>
<organism evidence="3 4">
    <name type="scientific">Tropicimonas isoalkanivorans</name>
    <dbReference type="NCBI Taxonomy" id="441112"/>
    <lineage>
        <taxon>Bacteria</taxon>
        <taxon>Pseudomonadati</taxon>
        <taxon>Pseudomonadota</taxon>
        <taxon>Alphaproteobacteria</taxon>
        <taxon>Rhodobacterales</taxon>
        <taxon>Roseobacteraceae</taxon>
        <taxon>Tropicimonas</taxon>
    </lineage>
</organism>
<dbReference type="RefSeq" id="WP_093359752.1">
    <property type="nucleotide sequence ID" value="NZ_FOLG01000002.1"/>
</dbReference>
<dbReference type="PANTHER" id="PTHR39569">
    <property type="entry name" value="INORGANIC TRIPHOSPHATASE"/>
    <property type="match status" value="1"/>
</dbReference>
<dbReference type="GO" id="GO:0050355">
    <property type="term" value="F:inorganic triphosphate phosphatase activity"/>
    <property type="evidence" value="ECO:0007669"/>
    <property type="project" value="InterPro"/>
</dbReference>
<evidence type="ECO:0000259" key="1">
    <source>
        <dbReference type="PROSITE" id="PS51707"/>
    </source>
</evidence>